<organism evidence="2 3">
    <name type="scientific">Amblyomma americanum</name>
    <name type="common">Lone star tick</name>
    <dbReference type="NCBI Taxonomy" id="6943"/>
    <lineage>
        <taxon>Eukaryota</taxon>
        <taxon>Metazoa</taxon>
        <taxon>Ecdysozoa</taxon>
        <taxon>Arthropoda</taxon>
        <taxon>Chelicerata</taxon>
        <taxon>Arachnida</taxon>
        <taxon>Acari</taxon>
        <taxon>Parasitiformes</taxon>
        <taxon>Ixodida</taxon>
        <taxon>Ixodoidea</taxon>
        <taxon>Ixodidae</taxon>
        <taxon>Amblyomminae</taxon>
        <taxon>Amblyomma</taxon>
    </lineage>
</organism>
<protein>
    <submittedName>
        <fullName evidence="2">Uncharacterized protein</fullName>
    </submittedName>
</protein>
<sequence length="119" mass="12119">MEVSYTAPDGSVGAWHAPGLPTNLGSFDDDRQALLDIEQNIANLQRSYAAAAAHGGTAAGAGADAGGSTALPRRASQQLPPGGGYVDAGAFSDDEGTRSKQGSVISLFTTSNKSPDRKR</sequence>
<accession>A0AAQ4DIM7</accession>
<dbReference type="AlphaFoldDB" id="A0AAQ4DIM7"/>
<evidence type="ECO:0000313" key="2">
    <source>
        <dbReference type="EMBL" id="KAK8762317.1"/>
    </source>
</evidence>
<dbReference type="Proteomes" id="UP001321473">
    <property type="component" value="Unassembled WGS sequence"/>
</dbReference>
<name>A0AAQ4DIM7_AMBAM</name>
<keyword evidence="3" id="KW-1185">Reference proteome</keyword>
<proteinExistence type="predicted"/>
<feature type="region of interest" description="Disordered" evidence="1">
    <location>
        <begin position="53"/>
        <end position="119"/>
    </location>
</feature>
<evidence type="ECO:0000256" key="1">
    <source>
        <dbReference type="SAM" id="MobiDB-lite"/>
    </source>
</evidence>
<reference evidence="2 3" key="1">
    <citation type="journal article" date="2023" name="Arcadia Sci">
        <title>De novo assembly of a long-read Amblyomma americanum tick genome.</title>
        <authorList>
            <person name="Chou S."/>
            <person name="Poskanzer K.E."/>
            <person name="Rollins M."/>
            <person name="Thuy-Boun P.S."/>
        </authorList>
    </citation>
    <scope>NUCLEOTIDE SEQUENCE [LARGE SCALE GENOMIC DNA]</scope>
    <source>
        <strain evidence="2">F_SG_1</strain>
        <tissue evidence="2">Salivary glands</tissue>
    </source>
</reference>
<dbReference type="EMBL" id="JARKHS020030218">
    <property type="protein sequence ID" value="KAK8762317.1"/>
    <property type="molecule type" value="Genomic_DNA"/>
</dbReference>
<evidence type="ECO:0000313" key="3">
    <source>
        <dbReference type="Proteomes" id="UP001321473"/>
    </source>
</evidence>
<feature type="compositionally biased region" description="Polar residues" evidence="1">
    <location>
        <begin position="99"/>
        <end position="113"/>
    </location>
</feature>
<comment type="caution">
    <text evidence="2">The sequence shown here is derived from an EMBL/GenBank/DDBJ whole genome shotgun (WGS) entry which is preliminary data.</text>
</comment>
<gene>
    <name evidence="2" type="ORF">V5799_026417</name>
</gene>